<feature type="transmembrane region" description="Helical" evidence="1">
    <location>
        <begin position="44"/>
        <end position="65"/>
    </location>
</feature>
<evidence type="ECO:0000256" key="1">
    <source>
        <dbReference type="SAM" id="Phobius"/>
    </source>
</evidence>
<protein>
    <recommendedName>
        <fullName evidence="4">Anti-sigma factor</fullName>
    </recommendedName>
</protein>
<dbReference type="EMBL" id="JAKKDV010000001">
    <property type="protein sequence ID" value="MCF7559082.1"/>
    <property type="molecule type" value="Genomic_DNA"/>
</dbReference>
<keyword evidence="3" id="KW-1185">Reference proteome</keyword>
<proteinExistence type="predicted"/>
<evidence type="ECO:0000313" key="2">
    <source>
        <dbReference type="EMBL" id="MCF7559082.1"/>
    </source>
</evidence>
<evidence type="ECO:0008006" key="4">
    <source>
        <dbReference type="Google" id="ProtNLM"/>
    </source>
</evidence>
<evidence type="ECO:0000313" key="3">
    <source>
        <dbReference type="Proteomes" id="UP001200022"/>
    </source>
</evidence>
<reference evidence="2 3" key="1">
    <citation type="submission" date="2022-01" db="EMBL/GenBank/DDBJ databases">
        <title>Draft genome sequence of Sabulilitoribacter multivorans KCTC 32326.</title>
        <authorList>
            <person name="Oh J.-S."/>
        </authorList>
    </citation>
    <scope>NUCLEOTIDE SEQUENCE [LARGE SCALE GENOMIC DNA]</scope>
    <source>
        <strain evidence="2 3">M-M16</strain>
    </source>
</reference>
<comment type="caution">
    <text evidence="2">The sequence shown here is derived from an EMBL/GenBank/DDBJ whole genome shotgun (WGS) entry which is preliminary data.</text>
</comment>
<dbReference type="Proteomes" id="UP001200022">
    <property type="component" value="Unassembled WGS sequence"/>
</dbReference>
<organism evidence="2 3">
    <name type="scientific">Flaviramulus multivorans</name>
    <dbReference type="NCBI Taxonomy" id="1304750"/>
    <lineage>
        <taxon>Bacteria</taxon>
        <taxon>Pseudomonadati</taxon>
        <taxon>Bacteroidota</taxon>
        <taxon>Flavobacteriia</taxon>
        <taxon>Flavobacteriales</taxon>
        <taxon>Flavobacteriaceae</taxon>
        <taxon>Flaviramulus</taxon>
    </lineage>
</organism>
<name>A0ABS9IE78_9FLAO</name>
<gene>
    <name evidence="2" type="ORF">L3X39_00410</name>
</gene>
<keyword evidence="1" id="KW-1133">Transmembrane helix</keyword>
<keyword evidence="1" id="KW-0812">Transmembrane</keyword>
<dbReference type="RefSeq" id="WP_237229394.1">
    <property type="nucleotide sequence ID" value="NZ_JAKKDV010000001.1"/>
</dbReference>
<sequence length="249" mass="27855">MAPLKYEEQLKEKLEKRRLEPSSDAWEKLSTRLDENETKNNKPYWWLGIAASIIGVLFVISQFLSHETSLEVTPKVVTPDVIQQENPIKVVSEDLNTAESDMKEANKEILKPSKSGTLLKTNTVEESKVAVVEESEILKDHGAVITPKSLPKESLTFEQQKINEVVAQVQALKNKSNVVTDADIDALLEQAQKEVRLHKLINETTGVVDADALLQDVEADLDQSFRSKVFEAVKSSYNSVKTAVAQRNN</sequence>
<accession>A0ABS9IE78</accession>
<keyword evidence="1" id="KW-0472">Membrane</keyword>